<accession>A0A151GGH1</accession>
<keyword evidence="2" id="KW-0812">Transmembrane</keyword>
<dbReference type="STRING" id="98403.A0A151GGH1"/>
<dbReference type="AlphaFoldDB" id="A0A151GGH1"/>
<proteinExistence type="predicted"/>
<organism evidence="3 4">
    <name type="scientific">Drechmeria coniospora</name>
    <name type="common">Nematophagous fungus</name>
    <name type="synonym">Meria coniospora</name>
    <dbReference type="NCBI Taxonomy" id="98403"/>
    <lineage>
        <taxon>Eukaryota</taxon>
        <taxon>Fungi</taxon>
        <taxon>Dikarya</taxon>
        <taxon>Ascomycota</taxon>
        <taxon>Pezizomycotina</taxon>
        <taxon>Sordariomycetes</taxon>
        <taxon>Hypocreomycetidae</taxon>
        <taxon>Hypocreales</taxon>
        <taxon>Ophiocordycipitaceae</taxon>
        <taxon>Drechmeria</taxon>
    </lineage>
</organism>
<dbReference type="Proteomes" id="UP000076580">
    <property type="component" value="Chromosome 03"/>
</dbReference>
<feature type="compositionally biased region" description="Low complexity" evidence="1">
    <location>
        <begin position="26"/>
        <end position="37"/>
    </location>
</feature>
<dbReference type="PROSITE" id="PS51257">
    <property type="entry name" value="PROKAR_LIPOPROTEIN"/>
    <property type="match status" value="1"/>
</dbReference>
<protein>
    <submittedName>
        <fullName evidence="3">Uncharacterized protein</fullName>
    </submittedName>
</protein>
<dbReference type="RefSeq" id="XP_040655536.1">
    <property type="nucleotide sequence ID" value="XM_040805432.1"/>
</dbReference>
<reference evidence="3 4" key="1">
    <citation type="journal article" date="2016" name="Sci. Rep.">
        <title>Insights into Adaptations to a Near-Obligate Nematode Endoparasitic Lifestyle from the Finished Genome of Drechmeria coniospora.</title>
        <authorList>
            <person name="Zhang L."/>
            <person name="Zhou Z."/>
            <person name="Guo Q."/>
            <person name="Fokkens L."/>
            <person name="Miskei M."/>
            <person name="Pocsi I."/>
            <person name="Zhang W."/>
            <person name="Chen M."/>
            <person name="Wang L."/>
            <person name="Sun Y."/>
            <person name="Donzelli B.G."/>
            <person name="Gibson D.M."/>
            <person name="Nelson D.R."/>
            <person name="Luo J.G."/>
            <person name="Rep M."/>
            <person name="Liu H."/>
            <person name="Yang S."/>
            <person name="Wang J."/>
            <person name="Krasnoff S.B."/>
            <person name="Xu Y."/>
            <person name="Molnar I."/>
            <person name="Lin M."/>
        </authorList>
    </citation>
    <scope>NUCLEOTIDE SEQUENCE [LARGE SCALE GENOMIC DNA]</scope>
    <source>
        <strain evidence="3 4">ARSEF 6962</strain>
    </source>
</reference>
<keyword evidence="4" id="KW-1185">Reference proteome</keyword>
<comment type="caution">
    <text evidence="3">The sequence shown here is derived from an EMBL/GenBank/DDBJ whole genome shotgun (WGS) entry which is preliminary data.</text>
</comment>
<evidence type="ECO:0000256" key="1">
    <source>
        <dbReference type="SAM" id="MobiDB-lite"/>
    </source>
</evidence>
<keyword evidence="2" id="KW-1133">Transmembrane helix</keyword>
<gene>
    <name evidence="3" type="ORF">DCS_08151</name>
</gene>
<evidence type="ECO:0000256" key="2">
    <source>
        <dbReference type="SAM" id="Phobius"/>
    </source>
</evidence>
<keyword evidence="2" id="KW-0472">Membrane</keyword>
<dbReference type="EMBL" id="LAYC01000003">
    <property type="protein sequence ID" value="KYK56184.1"/>
    <property type="molecule type" value="Genomic_DNA"/>
</dbReference>
<evidence type="ECO:0000313" key="3">
    <source>
        <dbReference type="EMBL" id="KYK56184.1"/>
    </source>
</evidence>
<feature type="transmembrane region" description="Helical" evidence="2">
    <location>
        <begin position="139"/>
        <end position="160"/>
    </location>
</feature>
<evidence type="ECO:0000313" key="4">
    <source>
        <dbReference type="Proteomes" id="UP000076580"/>
    </source>
</evidence>
<name>A0A151GGH1_DRECN</name>
<sequence length="211" mass="23188">MRAAITSSSASSLGTTACAPLCDGEPVGPAEPAEPAGSATVSRHRRRKRPHQHRRQRRRLRLMLRPPPFGRRLASASSSTPRTWTPIKDGLLPTPPGSLRDAVVSEIAKAVGRTLLSALFSRPMAPSSSGRALHHLAQGLFAVLVIAIWVFVWMVQLQAIRLPDWTRDWHEAPADVQTTYAVTLFACVGLIFVLFLAAGLFQMRRRRASTR</sequence>
<feature type="region of interest" description="Disordered" evidence="1">
    <location>
        <begin position="26"/>
        <end position="91"/>
    </location>
</feature>
<feature type="compositionally biased region" description="Basic residues" evidence="1">
    <location>
        <begin position="42"/>
        <end position="62"/>
    </location>
</feature>
<dbReference type="GeneID" id="63720794"/>
<feature type="transmembrane region" description="Helical" evidence="2">
    <location>
        <begin position="180"/>
        <end position="201"/>
    </location>
</feature>
<dbReference type="InParanoid" id="A0A151GGH1"/>